<accession>A0A5B7DYR7</accession>
<feature type="region of interest" description="Disordered" evidence="1">
    <location>
        <begin position="115"/>
        <end position="162"/>
    </location>
</feature>
<organism evidence="2 3">
    <name type="scientific">Portunus trituberculatus</name>
    <name type="common">Swimming crab</name>
    <name type="synonym">Neptunus trituberculatus</name>
    <dbReference type="NCBI Taxonomy" id="210409"/>
    <lineage>
        <taxon>Eukaryota</taxon>
        <taxon>Metazoa</taxon>
        <taxon>Ecdysozoa</taxon>
        <taxon>Arthropoda</taxon>
        <taxon>Crustacea</taxon>
        <taxon>Multicrustacea</taxon>
        <taxon>Malacostraca</taxon>
        <taxon>Eumalacostraca</taxon>
        <taxon>Eucarida</taxon>
        <taxon>Decapoda</taxon>
        <taxon>Pleocyemata</taxon>
        <taxon>Brachyura</taxon>
        <taxon>Eubrachyura</taxon>
        <taxon>Portunoidea</taxon>
        <taxon>Portunidae</taxon>
        <taxon>Portuninae</taxon>
        <taxon>Portunus</taxon>
    </lineage>
</organism>
<evidence type="ECO:0000313" key="3">
    <source>
        <dbReference type="Proteomes" id="UP000324222"/>
    </source>
</evidence>
<evidence type="ECO:0000256" key="1">
    <source>
        <dbReference type="SAM" id="MobiDB-lite"/>
    </source>
</evidence>
<gene>
    <name evidence="2" type="ORF">E2C01_019603</name>
</gene>
<comment type="caution">
    <text evidence="2">The sequence shown here is derived from an EMBL/GenBank/DDBJ whole genome shotgun (WGS) entry which is preliminary data.</text>
</comment>
<dbReference type="EMBL" id="VSRR010001600">
    <property type="protein sequence ID" value="MPC26465.1"/>
    <property type="molecule type" value="Genomic_DNA"/>
</dbReference>
<feature type="compositionally biased region" description="Basic and acidic residues" evidence="1">
    <location>
        <begin position="77"/>
        <end position="89"/>
    </location>
</feature>
<evidence type="ECO:0000313" key="2">
    <source>
        <dbReference type="EMBL" id="MPC26465.1"/>
    </source>
</evidence>
<name>A0A5B7DYR7_PORTR</name>
<reference evidence="2 3" key="1">
    <citation type="submission" date="2019-05" db="EMBL/GenBank/DDBJ databases">
        <title>Another draft genome of Portunus trituberculatus and its Hox gene families provides insights of decapod evolution.</title>
        <authorList>
            <person name="Jeong J.-H."/>
            <person name="Song I."/>
            <person name="Kim S."/>
            <person name="Choi T."/>
            <person name="Kim D."/>
            <person name="Ryu S."/>
            <person name="Kim W."/>
        </authorList>
    </citation>
    <scope>NUCLEOTIDE SEQUENCE [LARGE SCALE GENOMIC DNA]</scope>
    <source>
        <tissue evidence="2">Muscle</tissue>
    </source>
</reference>
<dbReference type="Proteomes" id="UP000324222">
    <property type="component" value="Unassembled WGS sequence"/>
</dbReference>
<feature type="compositionally biased region" description="Basic and acidic residues" evidence="1">
    <location>
        <begin position="43"/>
        <end position="65"/>
    </location>
</feature>
<protein>
    <submittedName>
        <fullName evidence="2">Uncharacterized protein</fullName>
    </submittedName>
</protein>
<feature type="compositionally biased region" description="Low complexity" evidence="1">
    <location>
        <begin position="115"/>
        <end position="136"/>
    </location>
</feature>
<proteinExistence type="predicted"/>
<feature type="region of interest" description="Disordered" evidence="1">
    <location>
        <begin position="35"/>
        <end position="93"/>
    </location>
</feature>
<sequence length="162" mass="17764">MHDVLLTCTNLLPSLRLNAERVRYTTPLFHTNANARSRGVVRSRKEQDGAKENSGEGGEESRGEEESIGEGGRSGKQAREREEGEHGDDLIGNVKRSWMGRVLAWTSNVRVPRTIVTTTTHPPARSAAASVAASGRPARRQRRSGNEWTMCSRKGGKEGAKQ</sequence>
<dbReference type="AlphaFoldDB" id="A0A5B7DYR7"/>
<keyword evidence="3" id="KW-1185">Reference proteome</keyword>